<keyword evidence="2 8" id="KW-0645">Protease</keyword>
<protein>
    <submittedName>
        <fullName evidence="11">GH15020</fullName>
    </submittedName>
    <submittedName>
        <fullName evidence="12">GH23744</fullName>
    </submittedName>
</protein>
<dbReference type="AlphaFoldDB" id="B4J004"/>
<evidence type="ECO:0000256" key="2">
    <source>
        <dbReference type="ARBA" id="ARBA00022670"/>
    </source>
</evidence>
<dbReference type="OrthoDB" id="7849756at2759"/>
<dbReference type="InterPro" id="IPR050430">
    <property type="entry name" value="Peptidase_S1"/>
</dbReference>
<feature type="domain" description="Peptidase S1" evidence="10">
    <location>
        <begin position="40"/>
        <end position="265"/>
    </location>
</feature>
<dbReference type="Gene3D" id="2.40.10.10">
    <property type="entry name" value="Trypsin-like serine proteases"/>
    <property type="match status" value="1"/>
</dbReference>
<dbReference type="PROSITE" id="PS00134">
    <property type="entry name" value="TRYPSIN_HIS"/>
    <property type="match status" value="1"/>
</dbReference>
<evidence type="ECO:0000256" key="8">
    <source>
        <dbReference type="RuleBase" id="RU363034"/>
    </source>
</evidence>
<evidence type="ECO:0000256" key="7">
    <source>
        <dbReference type="ARBA" id="ARBA00023157"/>
    </source>
</evidence>
<dbReference type="InterPro" id="IPR033116">
    <property type="entry name" value="TRYPSIN_SER"/>
</dbReference>
<keyword evidence="5 8" id="KW-0720">Serine protease</keyword>
<name>B4J004_DROGR</name>
<dbReference type="PANTHER" id="PTHR24276">
    <property type="entry name" value="POLYSERASE-RELATED"/>
    <property type="match status" value="1"/>
</dbReference>
<keyword evidence="6" id="KW-0865">Zymogen</keyword>
<evidence type="ECO:0000256" key="4">
    <source>
        <dbReference type="ARBA" id="ARBA00022801"/>
    </source>
</evidence>
<dbReference type="FunFam" id="2.40.10.10:FF:000073">
    <property type="entry name" value="Trypsin alpha"/>
    <property type="match status" value="1"/>
</dbReference>
<gene>
    <name evidence="11" type="primary">Dgri\GH15020</name>
    <name evidence="12" type="synonym">Dgri\GH23744</name>
    <name evidence="11" type="ORF">Dgri_GH15020</name>
    <name evidence="12" type="ORF">Dgri_GH23744</name>
    <name evidence="11" type="ORF">GH15020</name>
    <name evidence="11" type="ORF">GH23744</name>
</gene>
<dbReference type="InParanoid" id="B4J004"/>
<evidence type="ECO:0000259" key="10">
    <source>
        <dbReference type="PROSITE" id="PS50240"/>
    </source>
</evidence>
<reference evidence="11 13" key="1">
    <citation type="journal article" date="2007" name="Nature">
        <title>Evolution of genes and genomes on the Drosophila phylogeny.</title>
        <authorList>
            <consortium name="Drosophila 12 Genomes Consortium"/>
            <person name="Clark A.G."/>
            <person name="Eisen M.B."/>
            <person name="Smith D.R."/>
            <person name="Bergman C.M."/>
            <person name="Oliver B."/>
            <person name="Markow T.A."/>
            <person name="Kaufman T.C."/>
            <person name="Kellis M."/>
            <person name="Gelbart W."/>
            <person name="Iyer V.N."/>
            <person name="Pollard D.A."/>
            <person name="Sackton T.B."/>
            <person name="Larracuente A.M."/>
            <person name="Singh N.D."/>
            <person name="Abad J.P."/>
            <person name="Abt D.N."/>
            <person name="Adryan B."/>
            <person name="Aguade M."/>
            <person name="Akashi H."/>
            <person name="Anderson W.W."/>
            <person name="Aquadro C.F."/>
            <person name="Ardell D.H."/>
            <person name="Arguello R."/>
            <person name="Artieri C.G."/>
            <person name="Barbash D.A."/>
            <person name="Barker D."/>
            <person name="Barsanti P."/>
            <person name="Batterham P."/>
            <person name="Batzoglou S."/>
            <person name="Begun D."/>
            <person name="Bhutkar A."/>
            <person name="Blanco E."/>
            <person name="Bosak S.A."/>
            <person name="Bradley R.K."/>
            <person name="Brand A.D."/>
            <person name="Brent M.R."/>
            <person name="Brooks A.N."/>
            <person name="Brown R.H."/>
            <person name="Butlin R.K."/>
            <person name="Caggese C."/>
            <person name="Calvi B.R."/>
            <person name="Bernardo de Carvalho A."/>
            <person name="Caspi A."/>
            <person name="Castrezana S."/>
            <person name="Celniker S.E."/>
            <person name="Chang J.L."/>
            <person name="Chapple C."/>
            <person name="Chatterji S."/>
            <person name="Chinwalla A."/>
            <person name="Civetta A."/>
            <person name="Clifton S.W."/>
            <person name="Comeron J.M."/>
            <person name="Costello J.C."/>
            <person name="Coyne J.A."/>
            <person name="Daub J."/>
            <person name="David R.G."/>
            <person name="Delcher A.L."/>
            <person name="Delehaunty K."/>
            <person name="Do C.B."/>
            <person name="Ebling H."/>
            <person name="Edwards K."/>
            <person name="Eickbush T."/>
            <person name="Evans J.D."/>
            <person name="Filipski A."/>
            <person name="Findeiss S."/>
            <person name="Freyhult E."/>
            <person name="Fulton L."/>
            <person name="Fulton R."/>
            <person name="Garcia A.C."/>
            <person name="Gardiner A."/>
            <person name="Garfield D.A."/>
            <person name="Garvin B.E."/>
            <person name="Gibson G."/>
            <person name="Gilbert D."/>
            <person name="Gnerre S."/>
            <person name="Godfrey J."/>
            <person name="Good R."/>
            <person name="Gotea V."/>
            <person name="Gravely B."/>
            <person name="Greenberg A.J."/>
            <person name="Griffiths-Jones S."/>
            <person name="Gross S."/>
            <person name="Guigo R."/>
            <person name="Gustafson E.A."/>
            <person name="Haerty W."/>
            <person name="Hahn M.W."/>
            <person name="Halligan D.L."/>
            <person name="Halpern A.L."/>
            <person name="Halter G.M."/>
            <person name="Han M.V."/>
            <person name="Heger A."/>
            <person name="Hillier L."/>
            <person name="Hinrichs A.S."/>
            <person name="Holmes I."/>
            <person name="Hoskins R.A."/>
            <person name="Hubisz M.J."/>
            <person name="Hultmark D."/>
            <person name="Huntley M.A."/>
            <person name="Jaffe D.B."/>
            <person name="Jagadeeshan S."/>
            <person name="Jeck W.R."/>
            <person name="Johnson J."/>
            <person name="Jones C.D."/>
            <person name="Jordan W.C."/>
            <person name="Karpen G.H."/>
            <person name="Kataoka E."/>
            <person name="Keightley P.D."/>
            <person name="Kheradpour P."/>
            <person name="Kirkness E.F."/>
            <person name="Koerich L.B."/>
            <person name="Kristiansen K."/>
            <person name="Kudrna D."/>
            <person name="Kulathinal R.J."/>
            <person name="Kumar S."/>
            <person name="Kwok R."/>
            <person name="Lander E."/>
            <person name="Langley C.H."/>
            <person name="Lapoint R."/>
            <person name="Lazzaro B.P."/>
            <person name="Lee S.J."/>
            <person name="Levesque L."/>
            <person name="Li R."/>
            <person name="Lin C.F."/>
            <person name="Lin M.F."/>
            <person name="Lindblad-Toh K."/>
            <person name="Llopart A."/>
            <person name="Long M."/>
            <person name="Low L."/>
            <person name="Lozovsky E."/>
            <person name="Lu J."/>
            <person name="Luo M."/>
            <person name="Machado C.A."/>
            <person name="Makalowski W."/>
            <person name="Marzo M."/>
            <person name="Matsuda M."/>
            <person name="Matzkin L."/>
            <person name="McAllister B."/>
            <person name="McBride C.S."/>
            <person name="McKernan B."/>
            <person name="McKernan K."/>
            <person name="Mendez-Lago M."/>
            <person name="Minx P."/>
            <person name="Mollenhauer M.U."/>
            <person name="Montooth K."/>
            <person name="Mount S.M."/>
            <person name="Mu X."/>
            <person name="Myers E."/>
            <person name="Negre B."/>
            <person name="Newfeld S."/>
            <person name="Nielsen R."/>
            <person name="Noor M.A."/>
            <person name="O'Grady P."/>
            <person name="Pachter L."/>
            <person name="Papaceit M."/>
            <person name="Parisi M.J."/>
            <person name="Parisi M."/>
            <person name="Parts L."/>
            <person name="Pedersen J.S."/>
            <person name="Pesole G."/>
            <person name="Phillippy A.M."/>
            <person name="Ponting C.P."/>
            <person name="Pop M."/>
            <person name="Porcelli D."/>
            <person name="Powell J.R."/>
            <person name="Prohaska S."/>
            <person name="Pruitt K."/>
            <person name="Puig M."/>
            <person name="Quesneville H."/>
            <person name="Ram K.R."/>
            <person name="Rand D."/>
            <person name="Rasmussen M.D."/>
            <person name="Reed L.K."/>
            <person name="Reenan R."/>
            <person name="Reily A."/>
            <person name="Remington K.A."/>
            <person name="Rieger T.T."/>
            <person name="Ritchie M.G."/>
            <person name="Robin C."/>
            <person name="Rogers Y.H."/>
            <person name="Rohde C."/>
            <person name="Rozas J."/>
            <person name="Rubenfield M.J."/>
            <person name="Ruiz A."/>
            <person name="Russo S."/>
            <person name="Salzberg S.L."/>
            <person name="Sanchez-Gracia A."/>
            <person name="Saranga D.J."/>
            <person name="Sato H."/>
            <person name="Schaeffer S.W."/>
            <person name="Schatz M.C."/>
            <person name="Schlenke T."/>
            <person name="Schwartz R."/>
            <person name="Segarra C."/>
            <person name="Singh R.S."/>
            <person name="Sirot L."/>
            <person name="Sirota M."/>
            <person name="Sisneros N.B."/>
            <person name="Smith C.D."/>
            <person name="Smith T.F."/>
            <person name="Spieth J."/>
            <person name="Stage D.E."/>
            <person name="Stark A."/>
            <person name="Stephan W."/>
            <person name="Strausberg R.L."/>
            <person name="Strempel S."/>
            <person name="Sturgill D."/>
            <person name="Sutton G."/>
            <person name="Sutton G.G."/>
            <person name="Tao W."/>
            <person name="Teichmann S."/>
            <person name="Tobari Y.N."/>
            <person name="Tomimura Y."/>
            <person name="Tsolas J.M."/>
            <person name="Valente V.L."/>
            <person name="Venter E."/>
            <person name="Venter J.C."/>
            <person name="Vicario S."/>
            <person name="Vieira F.G."/>
            <person name="Vilella A.J."/>
            <person name="Villasante A."/>
            <person name="Walenz B."/>
            <person name="Wang J."/>
            <person name="Wasserman M."/>
            <person name="Watts T."/>
            <person name="Wilson D."/>
            <person name="Wilson R.K."/>
            <person name="Wing R.A."/>
            <person name="Wolfner M.F."/>
            <person name="Wong A."/>
            <person name="Wong G.K."/>
            <person name="Wu C.I."/>
            <person name="Wu G."/>
            <person name="Yamamoto D."/>
            <person name="Yang H.P."/>
            <person name="Yang S.P."/>
            <person name="Yorke J.A."/>
            <person name="Yoshida K."/>
            <person name="Zdobnov E."/>
            <person name="Zhang P."/>
            <person name="Zhang Y."/>
            <person name="Zimin A.V."/>
            <person name="Baldwin J."/>
            <person name="Abdouelleil A."/>
            <person name="Abdulkadir J."/>
            <person name="Abebe A."/>
            <person name="Abera B."/>
            <person name="Abreu J."/>
            <person name="Acer S.C."/>
            <person name="Aftuck L."/>
            <person name="Alexander A."/>
            <person name="An P."/>
            <person name="Anderson E."/>
            <person name="Anderson S."/>
            <person name="Arachi H."/>
            <person name="Azer M."/>
            <person name="Bachantsang P."/>
            <person name="Barry A."/>
            <person name="Bayul T."/>
            <person name="Berlin A."/>
            <person name="Bessette D."/>
            <person name="Bloom T."/>
            <person name="Blye J."/>
            <person name="Boguslavskiy L."/>
            <person name="Bonnet C."/>
            <person name="Boukhgalter B."/>
            <person name="Bourzgui I."/>
            <person name="Brown A."/>
            <person name="Cahill P."/>
            <person name="Channer S."/>
            <person name="Cheshatsang Y."/>
            <person name="Chuda L."/>
            <person name="Citroen M."/>
            <person name="Collymore A."/>
            <person name="Cooke P."/>
            <person name="Costello M."/>
            <person name="D'Aco K."/>
            <person name="Daza R."/>
            <person name="De Haan G."/>
            <person name="DeGray S."/>
            <person name="DeMaso C."/>
            <person name="Dhargay N."/>
            <person name="Dooley K."/>
            <person name="Dooley E."/>
            <person name="Doricent M."/>
            <person name="Dorje P."/>
            <person name="Dorjee K."/>
            <person name="Dupes A."/>
            <person name="Elong R."/>
            <person name="Falk J."/>
            <person name="Farina A."/>
            <person name="Faro S."/>
            <person name="Ferguson D."/>
            <person name="Fisher S."/>
            <person name="Foley C.D."/>
            <person name="Franke A."/>
            <person name="Friedrich D."/>
            <person name="Gadbois L."/>
            <person name="Gearin G."/>
            <person name="Gearin C.R."/>
            <person name="Giannoukos G."/>
            <person name="Goode T."/>
            <person name="Graham J."/>
            <person name="Grandbois E."/>
            <person name="Grewal S."/>
            <person name="Gyaltsen K."/>
            <person name="Hafez N."/>
            <person name="Hagos B."/>
            <person name="Hall J."/>
            <person name="Henson C."/>
            <person name="Hollinger A."/>
            <person name="Honan T."/>
            <person name="Huard M.D."/>
            <person name="Hughes L."/>
            <person name="Hurhula B."/>
            <person name="Husby M.E."/>
            <person name="Kamat A."/>
            <person name="Kanga B."/>
            <person name="Kashin S."/>
            <person name="Khazanovich D."/>
            <person name="Kisner P."/>
            <person name="Lance K."/>
            <person name="Lara M."/>
            <person name="Lee W."/>
            <person name="Lennon N."/>
            <person name="Letendre F."/>
            <person name="LeVine R."/>
            <person name="Lipovsky A."/>
            <person name="Liu X."/>
            <person name="Liu J."/>
            <person name="Liu S."/>
            <person name="Lokyitsang T."/>
            <person name="Lokyitsang Y."/>
            <person name="Lubonja R."/>
            <person name="Lui A."/>
            <person name="MacDonald P."/>
            <person name="Magnisalis V."/>
            <person name="Maru K."/>
            <person name="Matthews C."/>
            <person name="McCusker W."/>
            <person name="McDonough S."/>
            <person name="Mehta T."/>
            <person name="Meldrim J."/>
            <person name="Meneus L."/>
            <person name="Mihai O."/>
            <person name="Mihalev A."/>
            <person name="Mihova T."/>
            <person name="Mittelman R."/>
            <person name="Mlenga V."/>
            <person name="Montmayeur A."/>
            <person name="Mulrain L."/>
            <person name="Navidi A."/>
            <person name="Naylor J."/>
            <person name="Negash T."/>
            <person name="Nguyen T."/>
            <person name="Nguyen N."/>
            <person name="Nicol R."/>
            <person name="Norbu C."/>
            <person name="Norbu N."/>
            <person name="Novod N."/>
            <person name="O'Neill B."/>
            <person name="Osman S."/>
            <person name="Markiewicz E."/>
            <person name="Oyono O.L."/>
            <person name="Patti C."/>
            <person name="Phunkhang P."/>
            <person name="Pierre F."/>
            <person name="Priest M."/>
            <person name="Raghuraman S."/>
            <person name="Rege F."/>
            <person name="Reyes R."/>
            <person name="Rise C."/>
            <person name="Rogov P."/>
            <person name="Ross K."/>
            <person name="Ryan E."/>
            <person name="Settipalli S."/>
            <person name="Shea T."/>
            <person name="Sherpa N."/>
            <person name="Shi L."/>
            <person name="Shih D."/>
            <person name="Sparrow T."/>
            <person name="Spaulding J."/>
            <person name="Stalker J."/>
            <person name="Stange-Thomann N."/>
            <person name="Stavropoulos S."/>
            <person name="Stone C."/>
            <person name="Strader C."/>
            <person name="Tesfaye S."/>
            <person name="Thomson T."/>
            <person name="Thoulutsang Y."/>
            <person name="Thoulutsang D."/>
            <person name="Topham K."/>
            <person name="Topping I."/>
            <person name="Tsamla T."/>
            <person name="Vassiliev H."/>
            <person name="Vo A."/>
            <person name="Wangchuk T."/>
            <person name="Wangdi T."/>
            <person name="Weiand M."/>
            <person name="Wilkinson J."/>
            <person name="Wilson A."/>
            <person name="Yadav S."/>
            <person name="Young G."/>
            <person name="Yu Q."/>
            <person name="Zembek L."/>
            <person name="Zhong D."/>
            <person name="Zimmer A."/>
            <person name="Zwirko Z."/>
            <person name="Jaffe D.B."/>
            <person name="Alvarez P."/>
            <person name="Brockman W."/>
            <person name="Butler J."/>
            <person name="Chin C."/>
            <person name="Gnerre S."/>
            <person name="Grabherr M."/>
            <person name="Kleber M."/>
            <person name="Mauceli E."/>
            <person name="MacCallum I."/>
        </authorList>
    </citation>
    <scope>NUCLEOTIDE SEQUENCE [LARGE SCALE GENOMIC DNA]</scope>
    <source>
        <strain evidence="11">TSC#15287-2541.00</strain>
        <strain evidence="13">Tucson 15287-2541.00</strain>
    </source>
</reference>
<dbReference type="EMBL" id="CH916366">
    <property type="protein sequence ID" value="EDV96776.1"/>
    <property type="molecule type" value="Genomic_DNA"/>
</dbReference>
<dbReference type="CDD" id="cd00190">
    <property type="entry name" value="Tryp_SPc"/>
    <property type="match status" value="1"/>
</dbReference>
<dbReference type="InterPro" id="IPR001314">
    <property type="entry name" value="Peptidase_S1A"/>
</dbReference>
<dbReference type="PRINTS" id="PR00722">
    <property type="entry name" value="CHYMOTRYPSIN"/>
</dbReference>
<feature type="signal peptide" evidence="9">
    <location>
        <begin position="1"/>
        <end position="17"/>
    </location>
</feature>
<dbReference type="HOGENOM" id="CLU_006842_7_6_1"/>
<dbReference type="MEROPS" id="S01.B08"/>
<dbReference type="GO" id="GO:0004252">
    <property type="term" value="F:serine-type endopeptidase activity"/>
    <property type="evidence" value="ECO:0007669"/>
    <property type="project" value="InterPro"/>
</dbReference>
<dbReference type="SMR" id="B4J004"/>
<reference evidence="11" key="2">
    <citation type="journal article" date="2008" name="Bioinformatics">
        <title>Assembly reconciliation.</title>
        <authorList>
            <person name="Zimin A.V."/>
            <person name="Smith D.R."/>
            <person name="Sutton G."/>
            <person name="Yorke J.A."/>
        </authorList>
    </citation>
    <scope>NUCLEOTIDE SEQUENCE</scope>
    <source>
        <strain evidence="11">TSC#15287-2541.00</strain>
    </source>
</reference>
<evidence type="ECO:0000256" key="9">
    <source>
        <dbReference type="SAM" id="SignalP"/>
    </source>
</evidence>
<accession>B4J004</accession>
<evidence type="ECO:0000256" key="1">
    <source>
        <dbReference type="ARBA" id="ARBA00007664"/>
    </source>
</evidence>
<dbReference type="SMART" id="SM00020">
    <property type="entry name" value="Tryp_SPc"/>
    <property type="match status" value="1"/>
</dbReference>
<evidence type="ECO:0000256" key="5">
    <source>
        <dbReference type="ARBA" id="ARBA00022825"/>
    </source>
</evidence>
<dbReference type="InterPro" id="IPR043504">
    <property type="entry name" value="Peptidase_S1_PA_chymotrypsin"/>
</dbReference>
<evidence type="ECO:0000313" key="12">
    <source>
        <dbReference type="EMBL" id="EDW05192.1"/>
    </source>
</evidence>
<evidence type="ECO:0000313" key="11">
    <source>
        <dbReference type="EMBL" id="EDV96776.1"/>
    </source>
</evidence>
<dbReference type="InterPro" id="IPR001254">
    <property type="entry name" value="Trypsin_dom"/>
</dbReference>
<reference evidence="11" key="3">
    <citation type="submission" date="2008-06" db="EMBL/GenBank/DDBJ databases">
        <authorList>
            <consortium name="FlyBase"/>
        </authorList>
    </citation>
    <scope>NUCLEOTIDE SEQUENCE</scope>
    <source>
        <strain evidence="11">TSC#15287-2541.00</strain>
    </source>
</reference>
<sequence>MKLFLAILFMAMAFASSFKLHLPFGIKNLPKIENKIEGRIVNGYTAEKGQIPFIVGLSFDSDEGSWWCGGSIVDNAWILTAAHCTFGASSVIIYYGTTKLDHGDPTHNVNSDDFVEHPDYDDDTMDNDVALIRTPSVSYTDLIQSVTLPDSRDNRYEGSWSTSCGWGLTSNDGPMAKKLKCGDFHIISNDQCSEEIGDVDDNVLCVSTSEGVSTCEGDSGGPLLSTDDHVLIGINSFVIEDCESGFPAGFTRVSDHLDWIHEQIG</sequence>
<keyword evidence="13" id="KW-1185">Reference proteome</keyword>
<dbReference type="InterPro" id="IPR009003">
    <property type="entry name" value="Peptidase_S1_PA"/>
</dbReference>
<dbReference type="eggNOG" id="KOG3627">
    <property type="taxonomic scope" value="Eukaryota"/>
</dbReference>
<dbReference type="OMA" id="NICVSTS"/>
<evidence type="ECO:0000256" key="3">
    <source>
        <dbReference type="ARBA" id="ARBA00022729"/>
    </source>
</evidence>
<dbReference type="Pfam" id="PF00089">
    <property type="entry name" value="Trypsin"/>
    <property type="match status" value="1"/>
</dbReference>
<dbReference type="GO" id="GO:0006508">
    <property type="term" value="P:proteolysis"/>
    <property type="evidence" value="ECO:0007669"/>
    <property type="project" value="UniProtKB-KW"/>
</dbReference>
<keyword evidence="4 8" id="KW-0378">Hydrolase</keyword>
<keyword evidence="7" id="KW-1015">Disulfide bond</keyword>
<dbReference type="PANTHER" id="PTHR24276:SF96">
    <property type="entry name" value="PEPTIDASE S1 DOMAIN-CONTAINING PROTEIN"/>
    <property type="match status" value="1"/>
</dbReference>
<dbReference type="GeneID" id="6558236"/>
<dbReference type="Proteomes" id="UP000001070">
    <property type="component" value="Unassembled WGS sequence"/>
</dbReference>
<keyword evidence="3 9" id="KW-0732">Signal</keyword>
<dbReference type="PROSITE" id="PS00135">
    <property type="entry name" value="TRYPSIN_SER"/>
    <property type="match status" value="1"/>
</dbReference>
<proteinExistence type="inferred from homology"/>
<dbReference type="STRING" id="7222.B4J004"/>
<dbReference type="SUPFAM" id="SSF50494">
    <property type="entry name" value="Trypsin-like serine proteases"/>
    <property type="match status" value="1"/>
</dbReference>
<dbReference type="InterPro" id="IPR018114">
    <property type="entry name" value="TRYPSIN_HIS"/>
</dbReference>
<feature type="chain" id="PRO_5014298651" evidence="9">
    <location>
        <begin position="18"/>
        <end position="265"/>
    </location>
</feature>
<evidence type="ECO:0000313" key="13">
    <source>
        <dbReference type="Proteomes" id="UP000001070"/>
    </source>
</evidence>
<dbReference type="KEGG" id="dgr:6558236"/>
<evidence type="ECO:0000256" key="6">
    <source>
        <dbReference type="ARBA" id="ARBA00023145"/>
    </source>
</evidence>
<organism evidence="13">
    <name type="scientific">Drosophila grimshawi</name>
    <name type="common">Hawaiian fruit fly</name>
    <name type="synonym">Idiomyia grimshawi</name>
    <dbReference type="NCBI Taxonomy" id="7222"/>
    <lineage>
        <taxon>Eukaryota</taxon>
        <taxon>Metazoa</taxon>
        <taxon>Ecdysozoa</taxon>
        <taxon>Arthropoda</taxon>
        <taxon>Hexapoda</taxon>
        <taxon>Insecta</taxon>
        <taxon>Pterygota</taxon>
        <taxon>Neoptera</taxon>
        <taxon>Endopterygota</taxon>
        <taxon>Diptera</taxon>
        <taxon>Brachycera</taxon>
        <taxon>Muscomorpha</taxon>
        <taxon>Ephydroidea</taxon>
        <taxon>Drosophilidae</taxon>
        <taxon>Drosophila</taxon>
        <taxon>Hawaiian Drosophila</taxon>
    </lineage>
</organism>
<dbReference type="EMBL" id="CH916648">
    <property type="protein sequence ID" value="EDW05192.1"/>
    <property type="molecule type" value="Genomic_DNA"/>
</dbReference>
<dbReference type="PROSITE" id="PS50240">
    <property type="entry name" value="TRYPSIN_DOM"/>
    <property type="match status" value="1"/>
</dbReference>
<comment type="similarity">
    <text evidence="1">Belongs to the peptidase S1 family.</text>
</comment>